<dbReference type="Proteomes" id="UP001157160">
    <property type="component" value="Unassembled WGS sequence"/>
</dbReference>
<protein>
    <submittedName>
        <fullName evidence="1">Uncharacterized protein</fullName>
    </submittedName>
</protein>
<dbReference type="EMBL" id="BSUL01000001">
    <property type="protein sequence ID" value="GMA27411.1"/>
    <property type="molecule type" value="Genomic_DNA"/>
</dbReference>
<evidence type="ECO:0000313" key="1">
    <source>
        <dbReference type="EMBL" id="GMA27411.1"/>
    </source>
</evidence>
<accession>A0AA37ULV2</accession>
<sequence>MLDRDALVAGLRELGGLLRAREVPATIRIVGGAALGLEYFDRGSTIDVDAAFRPSSEVEHAASIIAERRSWPVDWLNARVVAFLPVARDEWRELHRDGDVLIEIAGPSMLLAMKLHAGRRGRDDQDIAALMSILGISNLAEAEQLYESFYPGEALRDRSIRIVEAIDAAGLPEPPAPLPPITW</sequence>
<gene>
    <name evidence="1" type="ORF">GCM10025874_06640</name>
</gene>
<name>A0AA37ULV2_9MICO</name>
<keyword evidence="2" id="KW-1185">Reference proteome</keyword>
<proteinExistence type="predicted"/>
<dbReference type="RefSeq" id="WP_284229980.1">
    <property type="nucleotide sequence ID" value="NZ_BSUL01000001.1"/>
</dbReference>
<dbReference type="AlphaFoldDB" id="A0AA37ULV2"/>
<organism evidence="1 2">
    <name type="scientific">Arenivirga flava</name>
    <dbReference type="NCBI Taxonomy" id="1930060"/>
    <lineage>
        <taxon>Bacteria</taxon>
        <taxon>Bacillati</taxon>
        <taxon>Actinomycetota</taxon>
        <taxon>Actinomycetes</taxon>
        <taxon>Micrococcales</taxon>
        <taxon>Microbacteriaceae</taxon>
        <taxon>Arenivirga</taxon>
    </lineage>
</organism>
<comment type="caution">
    <text evidence="1">The sequence shown here is derived from an EMBL/GenBank/DDBJ whole genome shotgun (WGS) entry which is preliminary data.</text>
</comment>
<reference evidence="1 2" key="1">
    <citation type="journal article" date="2014" name="Int. J. Syst. Evol. Microbiol.">
        <title>Complete genome sequence of Corynebacterium casei LMG S-19264T (=DSM 44701T), isolated from a smear-ripened cheese.</title>
        <authorList>
            <consortium name="US DOE Joint Genome Institute (JGI-PGF)"/>
            <person name="Walter F."/>
            <person name="Albersmeier A."/>
            <person name="Kalinowski J."/>
            <person name="Ruckert C."/>
        </authorList>
    </citation>
    <scope>NUCLEOTIDE SEQUENCE [LARGE SCALE GENOMIC DNA]</scope>
    <source>
        <strain evidence="1 2">NBRC 112289</strain>
    </source>
</reference>
<evidence type="ECO:0000313" key="2">
    <source>
        <dbReference type="Proteomes" id="UP001157160"/>
    </source>
</evidence>